<gene>
    <name evidence="2" type="ORF">DERF_006638</name>
    <name evidence="1" type="ORF">HUG17_1222</name>
</gene>
<reference evidence="1" key="2">
    <citation type="submission" date="2020-06" db="EMBL/GenBank/DDBJ databases">
        <authorList>
            <person name="Ji K."/>
            <person name="Li J."/>
        </authorList>
    </citation>
    <scope>NUCLEOTIDE SEQUENCE</scope>
    <source>
        <strain evidence="1">JKM2019</strain>
        <tissue evidence="1">Whole body</tissue>
    </source>
</reference>
<evidence type="ECO:0000313" key="2">
    <source>
        <dbReference type="EMBL" id="KAH9515864.1"/>
    </source>
</evidence>
<dbReference type="SUPFAM" id="SSF53300">
    <property type="entry name" value="vWA-like"/>
    <property type="match status" value="1"/>
</dbReference>
<dbReference type="GO" id="GO:0032991">
    <property type="term" value="C:protein-containing complex"/>
    <property type="evidence" value="ECO:0007669"/>
    <property type="project" value="UniProtKB-ARBA"/>
</dbReference>
<organism evidence="2 3">
    <name type="scientific">Dermatophagoides farinae</name>
    <name type="common">American house dust mite</name>
    <dbReference type="NCBI Taxonomy" id="6954"/>
    <lineage>
        <taxon>Eukaryota</taxon>
        <taxon>Metazoa</taxon>
        <taxon>Ecdysozoa</taxon>
        <taxon>Arthropoda</taxon>
        <taxon>Chelicerata</taxon>
        <taxon>Arachnida</taxon>
        <taxon>Acari</taxon>
        <taxon>Acariformes</taxon>
        <taxon>Sarcoptiformes</taxon>
        <taxon>Astigmata</taxon>
        <taxon>Psoroptidia</taxon>
        <taxon>Analgoidea</taxon>
        <taxon>Pyroglyphidae</taxon>
        <taxon>Dermatophagoidinae</taxon>
        <taxon>Dermatophagoides</taxon>
    </lineage>
</organism>
<dbReference type="Gene3D" id="3.40.50.410">
    <property type="entry name" value="von Willebrand factor, type A domain"/>
    <property type="match status" value="1"/>
</dbReference>
<sequence>MDQTMFLILIDESLSMRMKRQDVVDGINRYLDVQREINPDSRLILIKFNNHVTVMHKAININLVQPLRMCDYNPSGRTGLFDAVKCAIELADELRNDHERIVCIMMTDGEDNASQQNQSCKAIQKLVRKYETKNDWSFTYLGKSSEYWSRQKPVSKISYKARRPCYSTMANTSAVAQRRLRSSQLQSLVPS</sequence>
<dbReference type="Proteomes" id="UP000828236">
    <property type="component" value="Unassembled WGS sequence"/>
</dbReference>
<dbReference type="CDD" id="cd00198">
    <property type="entry name" value="vWFA"/>
    <property type="match status" value="1"/>
</dbReference>
<keyword evidence="3" id="KW-1185">Reference proteome</keyword>
<dbReference type="OrthoDB" id="6495157at2759"/>
<comment type="caution">
    <text evidence="2">The sequence shown here is derived from an EMBL/GenBank/DDBJ whole genome shotgun (WGS) entry which is preliminary data.</text>
</comment>
<dbReference type="EMBL" id="SDOV01000001">
    <property type="protein sequence ID" value="KAH7645684.1"/>
    <property type="molecule type" value="Genomic_DNA"/>
</dbReference>
<dbReference type="EMBL" id="ASGP02000003">
    <property type="protein sequence ID" value="KAH9515864.1"/>
    <property type="molecule type" value="Genomic_DNA"/>
</dbReference>
<protein>
    <recommendedName>
        <fullName evidence="4">VWFA domain-containing protein</fullName>
    </recommendedName>
</protein>
<name>A0A922L581_DERFA</name>
<evidence type="ECO:0008006" key="4">
    <source>
        <dbReference type="Google" id="ProtNLM"/>
    </source>
</evidence>
<evidence type="ECO:0000313" key="3">
    <source>
        <dbReference type="Proteomes" id="UP000790347"/>
    </source>
</evidence>
<reference evidence="1" key="3">
    <citation type="journal article" date="2021" name="World Allergy Organ. J.">
        <title>Chromosome-level assembly of Dermatophagoides farinae genome and transcriptome reveals two novel allergens Der f 37 and Der f 39.</title>
        <authorList>
            <person name="Chen J."/>
            <person name="Cai Z."/>
            <person name="Fan D."/>
            <person name="Hu J."/>
            <person name="Hou Y."/>
            <person name="He Y."/>
            <person name="Zhang Z."/>
            <person name="Zhao Z."/>
            <person name="Gao P."/>
            <person name="Hu W."/>
            <person name="Sun J."/>
            <person name="Li J."/>
            <person name="Ji K."/>
        </authorList>
    </citation>
    <scope>NUCLEOTIDE SEQUENCE</scope>
    <source>
        <strain evidence="1">JKM2019</strain>
    </source>
</reference>
<evidence type="ECO:0000313" key="1">
    <source>
        <dbReference type="EMBL" id="KAH7645684.1"/>
    </source>
</evidence>
<reference evidence="2" key="4">
    <citation type="journal article" date="2022" name="Res Sq">
        <title>Comparative Genomics Reveals Insights into the Divergent Evolution of Astigmatic Mites and Household Pest Adaptations.</title>
        <authorList>
            <person name="Xiong Q."/>
            <person name="Wan A.T.-Y."/>
            <person name="Liu X.-Y."/>
            <person name="Fung C.S.-H."/>
            <person name="Xiao X."/>
            <person name="Malainual N."/>
            <person name="Hou J."/>
            <person name="Wang L."/>
            <person name="Wang M."/>
            <person name="Yang K."/>
            <person name="Cui Y."/>
            <person name="Leung E."/>
            <person name="Nong W."/>
            <person name="Shin S.-K."/>
            <person name="Au S."/>
            <person name="Jeong K.Y."/>
            <person name="Chew F.T."/>
            <person name="Hui J."/>
            <person name="Leung T.F."/>
            <person name="Tungtrongchitr A."/>
            <person name="Zhong N."/>
            <person name="Liu Z."/>
            <person name="Tsui S."/>
        </authorList>
    </citation>
    <scope>NUCLEOTIDE SEQUENCE</scope>
    <source>
        <strain evidence="2">Derf</strain>
        <tissue evidence="2">Whole organism</tissue>
    </source>
</reference>
<proteinExistence type="predicted"/>
<dbReference type="AlphaFoldDB" id="A0A922L581"/>
<accession>A0A922L581</accession>
<dbReference type="InterPro" id="IPR036465">
    <property type="entry name" value="vWFA_dom_sf"/>
</dbReference>
<dbReference type="Proteomes" id="UP000790347">
    <property type="component" value="Unassembled WGS sequence"/>
</dbReference>
<reference evidence="2" key="1">
    <citation type="submission" date="2013-05" db="EMBL/GenBank/DDBJ databases">
        <authorList>
            <person name="Yim A.K.Y."/>
            <person name="Chan T.F."/>
            <person name="Ji K.M."/>
            <person name="Liu X.Y."/>
            <person name="Zhou J.W."/>
            <person name="Li R.Q."/>
            <person name="Yang K.Y."/>
            <person name="Li J."/>
            <person name="Li M."/>
            <person name="Law P.T.W."/>
            <person name="Wu Y.L."/>
            <person name="Cai Z.L."/>
            <person name="Qin H."/>
            <person name="Bao Y."/>
            <person name="Leung R.K.K."/>
            <person name="Ng P.K.S."/>
            <person name="Zou J."/>
            <person name="Zhong X.J."/>
            <person name="Ran P.X."/>
            <person name="Zhong N.S."/>
            <person name="Liu Z.G."/>
            <person name="Tsui S.K.W."/>
        </authorList>
    </citation>
    <scope>NUCLEOTIDE SEQUENCE</scope>
    <source>
        <strain evidence="2">Derf</strain>
        <tissue evidence="2">Whole organism</tissue>
    </source>
</reference>